<reference evidence="5" key="3">
    <citation type="submission" date="2022-06" db="UniProtKB">
        <authorList>
            <consortium name="EnsemblPlants"/>
        </authorList>
    </citation>
    <scope>IDENTIFICATION</scope>
</reference>
<dbReference type="GO" id="GO:0016787">
    <property type="term" value="F:hydrolase activity"/>
    <property type="evidence" value="ECO:0007669"/>
    <property type="project" value="UniProtKB-KW"/>
</dbReference>
<dbReference type="Gene3D" id="3.40.50.1820">
    <property type="entry name" value="alpha/beta hydrolase"/>
    <property type="match status" value="1"/>
</dbReference>
<evidence type="ECO:0000256" key="2">
    <source>
        <dbReference type="ARBA" id="ARBA00038334"/>
    </source>
</evidence>
<feature type="region of interest" description="Disordered" evidence="3">
    <location>
        <begin position="218"/>
        <end position="385"/>
    </location>
</feature>
<evidence type="ECO:0000256" key="1">
    <source>
        <dbReference type="ARBA" id="ARBA00022801"/>
    </source>
</evidence>
<feature type="compositionally biased region" description="Basic and acidic residues" evidence="3">
    <location>
        <begin position="318"/>
        <end position="334"/>
    </location>
</feature>
<keyword evidence="6" id="KW-1185">Reference proteome</keyword>
<evidence type="ECO:0000313" key="6">
    <source>
        <dbReference type="Proteomes" id="UP000015106"/>
    </source>
</evidence>
<keyword evidence="1" id="KW-0378">Hydrolase</keyword>
<dbReference type="Gramene" id="TuG1812G0400003528.01.T02">
    <property type="protein sequence ID" value="TuG1812G0400003528.01.T02"/>
    <property type="gene ID" value="TuG1812G0400003528.01"/>
</dbReference>
<feature type="compositionally biased region" description="Gly residues" evidence="3">
    <location>
        <begin position="221"/>
        <end position="230"/>
    </location>
</feature>
<proteinExistence type="inferred from homology"/>
<comment type="similarity">
    <text evidence="2">Belongs to the AB hydrolase superfamily. Epoxide hydrolase family.</text>
</comment>
<evidence type="ECO:0000259" key="4">
    <source>
        <dbReference type="Pfam" id="PF00561"/>
    </source>
</evidence>
<dbReference type="AlphaFoldDB" id="A0A8R7Q8F8"/>
<dbReference type="PRINTS" id="PR00412">
    <property type="entry name" value="EPOXHYDRLASE"/>
</dbReference>
<dbReference type="PANTHER" id="PTHR43329">
    <property type="entry name" value="EPOXIDE HYDROLASE"/>
    <property type="match status" value="1"/>
</dbReference>
<dbReference type="Proteomes" id="UP000015106">
    <property type="component" value="Chromosome 4"/>
</dbReference>
<dbReference type="SUPFAM" id="SSF53474">
    <property type="entry name" value="alpha/beta-Hydrolases"/>
    <property type="match status" value="1"/>
</dbReference>
<accession>A0A8R7Q8F8</accession>
<reference evidence="5" key="2">
    <citation type="submission" date="2018-03" db="EMBL/GenBank/DDBJ databases">
        <title>The Triticum urartu genome reveals the dynamic nature of wheat genome evolution.</title>
        <authorList>
            <person name="Ling H."/>
            <person name="Ma B."/>
            <person name="Shi X."/>
            <person name="Liu H."/>
            <person name="Dong L."/>
            <person name="Sun H."/>
            <person name="Cao Y."/>
            <person name="Gao Q."/>
            <person name="Zheng S."/>
            <person name="Li Y."/>
            <person name="Yu Y."/>
            <person name="Du H."/>
            <person name="Qi M."/>
            <person name="Li Y."/>
            <person name="Yu H."/>
            <person name="Cui Y."/>
            <person name="Wang N."/>
            <person name="Chen C."/>
            <person name="Wu H."/>
            <person name="Zhao Y."/>
            <person name="Zhang J."/>
            <person name="Li Y."/>
            <person name="Zhou W."/>
            <person name="Zhang B."/>
            <person name="Hu W."/>
            <person name="Eijk M."/>
            <person name="Tang J."/>
            <person name="Witsenboer H."/>
            <person name="Zhao S."/>
            <person name="Li Z."/>
            <person name="Zhang A."/>
            <person name="Wang D."/>
            <person name="Liang C."/>
        </authorList>
    </citation>
    <scope>NUCLEOTIDE SEQUENCE [LARGE SCALE GENOMIC DNA]</scope>
    <source>
        <strain evidence="5">cv. G1812</strain>
    </source>
</reference>
<feature type="compositionally biased region" description="Basic residues" evidence="3">
    <location>
        <begin position="373"/>
        <end position="385"/>
    </location>
</feature>
<dbReference type="InterPro" id="IPR029058">
    <property type="entry name" value="AB_hydrolase_fold"/>
</dbReference>
<dbReference type="EnsemblPlants" id="TuG1812G0400003528.01.T02">
    <property type="protein sequence ID" value="TuG1812G0400003528.01.T02"/>
    <property type="gene ID" value="TuG1812G0400003528.01"/>
</dbReference>
<name>A0A8R7Q8F8_TRIUA</name>
<reference evidence="6" key="1">
    <citation type="journal article" date="2013" name="Nature">
        <title>Draft genome of the wheat A-genome progenitor Triticum urartu.</title>
        <authorList>
            <person name="Ling H.Q."/>
            <person name="Zhao S."/>
            <person name="Liu D."/>
            <person name="Wang J."/>
            <person name="Sun H."/>
            <person name="Zhang C."/>
            <person name="Fan H."/>
            <person name="Li D."/>
            <person name="Dong L."/>
            <person name="Tao Y."/>
            <person name="Gao C."/>
            <person name="Wu H."/>
            <person name="Li Y."/>
            <person name="Cui Y."/>
            <person name="Guo X."/>
            <person name="Zheng S."/>
            <person name="Wang B."/>
            <person name="Yu K."/>
            <person name="Liang Q."/>
            <person name="Yang W."/>
            <person name="Lou X."/>
            <person name="Chen J."/>
            <person name="Feng M."/>
            <person name="Jian J."/>
            <person name="Zhang X."/>
            <person name="Luo G."/>
            <person name="Jiang Y."/>
            <person name="Liu J."/>
            <person name="Wang Z."/>
            <person name="Sha Y."/>
            <person name="Zhang B."/>
            <person name="Wu H."/>
            <person name="Tang D."/>
            <person name="Shen Q."/>
            <person name="Xue P."/>
            <person name="Zou S."/>
            <person name="Wang X."/>
            <person name="Liu X."/>
            <person name="Wang F."/>
            <person name="Yang Y."/>
            <person name="An X."/>
            <person name="Dong Z."/>
            <person name="Zhang K."/>
            <person name="Zhang X."/>
            <person name="Luo M.C."/>
            <person name="Dvorak J."/>
            <person name="Tong Y."/>
            <person name="Wang J."/>
            <person name="Yang H."/>
            <person name="Li Z."/>
            <person name="Wang D."/>
            <person name="Zhang A."/>
            <person name="Wang J."/>
        </authorList>
    </citation>
    <scope>NUCLEOTIDE SEQUENCE</scope>
    <source>
        <strain evidence="6">cv. G1812</strain>
    </source>
</reference>
<feature type="compositionally biased region" description="Gly residues" evidence="3">
    <location>
        <begin position="302"/>
        <end position="316"/>
    </location>
</feature>
<feature type="compositionally biased region" description="Basic and acidic residues" evidence="3">
    <location>
        <begin position="233"/>
        <end position="247"/>
    </location>
</feature>
<organism evidence="5 6">
    <name type="scientific">Triticum urartu</name>
    <name type="common">Red wild einkorn</name>
    <name type="synonym">Crithodium urartu</name>
    <dbReference type="NCBI Taxonomy" id="4572"/>
    <lineage>
        <taxon>Eukaryota</taxon>
        <taxon>Viridiplantae</taxon>
        <taxon>Streptophyta</taxon>
        <taxon>Embryophyta</taxon>
        <taxon>Tracheophyta</taxon>
        <taxon>Spermatophyta</taxon>
        <taxon>Magnoliopsida</taxon>
        <taxon>Liliopsida</taxon>
        <taxon>Poales</taxon>
        <taxon>Poaceae</taxon>
        <taxon>BOP clade</taxon>
        <taxon>Pooideae</taxon>
        <taxon>Triticodae</taxon>
        <taxon>Triticeae</taxon>
        <taxon>Triticinae</taxon>
        <taxon>Triticum</taxon>
    </lineage>
</organism>
<dbReference type="InterPro" id="IPR000639">
    <property type="entry name" value="Epox_hydrolase-like"/>
</dbReference>
<evidence type="ECO:0000313" key="5">
    <source>
        <dbReference type="EnsemblPlants" id="TuG1812G0400003528.01.T02"/>
    </source>
</evidence>
<feature type="compositionally biased region" description="Low complexity" evidence="3">
    <location>
        <begin position="335"/>
        <end position="346"/>
    </location>
</feature>
<dbReference type="InterPro" id="IPR000073">
    <property type="entry name" value="AB_hydrolase_1"/>
</dbReference>
<feature type="domain" description="AB hydrolase-1" evidence="4">
    <location>
        <begin position="49"/>
        <end position="149"/>
    </location>
</feature>
<dbReference type="Pfam" id="PF00561">
    <property type="entry name" value="Abhydrolase_1"/>
    <property type="match status" value="1"/>
</dbReference>
<sequence>MAGAVNGVEAAQAQGGGAAAGEAAIRHRTVEANGIAMHVAESGPEDGRAVLFLHGFPELWYSWRHQMAHLAARGYRCVAPDLRGYGGTEAPADVASYTAFHVVGDAVALLDALGIGKVFVVGHDWGAIIAWYLCLFRPDRVTALVNTSVAFMRHVFIRAGAAAVKTTDYFNQAYGPTYYICRFQVSCSSPHLLIRALSTLLCTMHAVGSDRLRINQRRRGAGAGGGGEGVRAGAREAPDDADPERPLQRARGGQGAQGRRRRRRRGAPAVAHGGGHRLLRRGVREDGLHGRHQLLPQHGPELGAGGAVGGRQGGGADQVHRGGRRPDVPLRRDTGLPAQGRAQGGRAAAGGAGRRPRRRPLHPAGAGAGGQRPHPRLHRQVLKKC</sequence>
<evidence type="ECO:0000256" key="3">
    <source>
        <dbReference type="SAM" id="MobiDB-lite"/>
    </source>
</evidence>
<protein>
    <recommendedName>
        <fullName evidence="4">AB hydrolase-1 domain-containing protein</fullName>
    </recommendedName>
</protein>